<reference evidence="8 9" key="1">
    <citation type="submission" date="2016-06" db="EMBL/GenBank/DDBJ databases">
        <title>The Draft Genome Sequence and Annotation of the Desert Woodrat Neotoma lepida.</title>
        <authorList>
            <person name="Campbell M."/>
            <person name="Oakeson K.F."/>
            <person name="Yandell M."/>
            <person name="Halpert J.R."/>
            <person name="Dearing D."/>
        </authorList>
    </citation>
    <scope>NUCLEOTIDE SEQUENCE [LARGE SCALE GENOMIC DNA]</scope>
    <source>
        <strain evidence="8">417</strain>
        <tissue evidence="8">Liver</tissue>
    </source>
</reference>
<organism evidence="8 9">
    <name type="scientific">Neotoma lepida</name>
    <name type="common">Desert woodrat</name>
    <dbReference type="NCBI Taxonomy" id="56216"/>
    <lineage>
        <taxon>Eukaryota</taxon>
        <taxon>Metazoa</taxon>
        <taxon>Chordata</taxon>
        <taxon>Craniata</taxon>
        <taxon>Vertebrata</taxon>
        <taxon>Euteleostomi</taxon>
        <taxon>Mammalia</taxon>
        <taxon>Eutheria</taxon>
        <taxon>Euarchontoglires</taxon>
        <taxon>Glires</taxon>
        <taxon>Rodentia</taxon>
        <taxon>Myomorpha</taxon>
        <taxon>Muroidea</taxon>
        <taxon>Cricetidae</taxon>
        <taxon>Neotominae</taxon>
        <taxon>Neotoma</taxon>
    </lineage>
</organism>
<dbReference type="AlphaFoldDB" id="A0A1A6GQ38"/>
<evidence type="ECO:0000256" key="1">
    <source>
        <dbReference type="ARBA" id="ARBA00012513"/>
    </source>
</evidence>
<evidence type="ECO:0000313" key="9">
    <source>
        <dbReference type="Proteomes" id="UP000092124"/>
    </source>
</evidence>
<evidence type="ECO:0000256" key="6">
    <source>
        <dbReference type="ARBA" id="ARBA00022840"/>
    </source>
</evidence>
<dbReference type="Gene3D" id="1.10.8.10">
    <property type="entry name" value="DNA helicase RuvA subunit, C-terminal domain"/>
    <property type="match status" value="1"/>
</dbReference>
<dbReference type="GO" id="GO:0005829">
    <property type="term" value="C:cytosol"/>
    <property type="evidence" value="ECO:0007669"/>
    <property type="project" value="TreeGrafter"/>
</dbReference>
<evidence type="ECO:0000313" key="8">
    <source>
        <dbReference type="EMBL" id="OBS68311.1"/>
    </source>
</evidence>
<dbReference type="InterPro" id="IPR011009">
    <property type="entry name" value="Kinase-like_dom_sf"/>
</dbReference>
<comment type="caution">
    <text evidence="8">The sequence shown here is derived from an EMBL/GenBank/DDBJ whole genome shotgun (WGS) entry which is preliminary data.</text>
</comment>
<dbReference type="GO" id="GO:0035556">
    <property type="term" value="P:intracellular signal transduction"/>
    <property type="evidence" value="ECO:0007669"/>
    <property type="project" value="TreeGrafter"/>
</dbReference>
<dbReference type="GO" id="GO:0004674">
    <property type="term" value="F:protein serine/threonine kinase activity"/>
    <property type="evidence" value="ECO:0007669"/>
    <property type="project" value="UniProtKB-KW"/>
</dbReference>
<dbReference type="STRING" id="56216.A0A1A6GQ38"/>
<dbReference type="GO" id="GO:0005524">
    <property type="term" value="F:ATP binding"/>
    <property type="evidence" value="ECO:0007669"/>
    <property type="project" value="UniProtKB-KW"/>
</dbReference>
<dbReference type="PANTHER" id="PTHR24346:SF85">
    <property type="entry name" value="RIKEN CDNA 1810024B03 GENE"/>
    <property type="match status" value="1"/>
</dbReference>
<dbReference type="SUPFAM" id="SSF56112">
    <property type="entry name" value="Protein kinase-like (PK-like)"/>
    <property type="match status" value="1"/>
</dbReference>
<dbReference type="SMART" id="SM00220">
    <property type="entry name" value="S_TKc"/>
    <property type="match status" value="1"/>
</dbReference>
<keyword evidence="9" id="KW-1185">Reference proteome</keyword>
<dbReference type="Gene3D" id="1.10.510.10">
    <property type="entry name" value="Transferase(Phosphotransferase) domain 1"/>
    <property type="match status" value="1"/>
</dbReference>
<keyword evidence="6" id="KW-0067">ATP-binding</keyword>
<protein>
    <recommendedName>
        <fullName evidence="1">non-specific serine/threonine protein kinase</fullName>
        <ecNumber evidence="1">2.7.11.1</ecNumber>
    </recommendedName>
</protein>
<dbReference type="PANTHER" id="PTHR24346">
    <property type="entry name" value="MAP/MICROTUBULE AFFINITY-REGULATING KINASE"/>
    <property type="match status" value="1"/>
</dbReference>
<evidence type="ECO:0000259" key="7">
    <source>
        <dbReference type="PROSITE" id="PS50011"/>
    </source>
</evidence>
<dbReference type="EC" id="2.7.11.1" evidence="1"/>
<accession>A0A1A6GQ38</accession>
<dbReference type="PROSITE" id="PS50011">
    <property type="entry name" value="PROTEIN_KINASE_DOM"/>
    <property type="match status" value="1"/>
</dbReference>
<evidence type="ECO:0000256" key="5">
    <source>
        <dbReference type="ARBA" id="ARBA00022777"/>
    </source>
</evidence>
<dbReference type="EMBL" id="LZPO01075974">
    <property type="protein sequence ID" value="OBS68311.1"/>
    <property type="molecule type" value="Genomic_DNA"/>
</dbReference>
<keyword evidence="4" id="KW-0547">Nucleotide-binding</keyword>
<dbReference type="GO" id="GO:0045719">
    <property type="term" value="P:negative regulation of glycogen biosynthetic process"/>
    <property type="evidence" value="ECO:0007669"/>
    <property type="project" value="TreeGrafter"/>
</dbReference>
<dbReference type="OrthoDB" id="68483at2759"/>
<evidence type="ECO:0000256" key="3">
    <source>
        <dbReference type="ARBA" id="ARBA00022679"/>
    </source>
</evidence>
<evidence type="ECO:0000256" key="4">
    <source>
        <dbReference type="ARBA" id="ARBA00022741"/>
    </source>
</evidence>
<name>A0A1A6GQ38_NEOLE</name>
<sequence length="275" mass="31859">MDVNGCSSSLPHDYDITPHDYDITSHDYYITPHHFALNFILTYSHLNMDTVNIAWINGVLERSTVAEPLYKEGHSTRFQMLNLSPTPSPLHSHRNPGVTTLTRAAAAQMELLKGKGYNTLAIDIWSLGVVLYYMSTGRLPFQGFTYTEQKEAILSGKYCSKFKLSPELWNVIDRLLTVNPEERPRINDVVGFPWLKHGDEDSASSFRENDHNDDGYPDPTVMLRMWGLGYKQQEVMNALREKKYDQYRERSRPDKLKFEFWRTHPLPERSRAEGR</sequence>
<feature type="domain" description="Protein kinase" evidence="7">
    <location>
        <begin position="1"/>
        <end position="195"/>
    </location>
</feature>
<keyword evidence="3" id="KW-0808">Transferase</keyword>
<gene>
    <name evidence="8" type="ORF">A6R68_03147</name>
</gene>
<dbReference type="InterPro" id="IPR000719">
    <property type="entry name" value="Prot_kinase_dom"/>
</dbReference>
<dbReference type="Proteomes" id="UP000092124">
    <property type="component" value="Unassembled WGS sequence"/>
</dbReference>
<dbReference type="GO" id="GO:0005634">
    <property type="term" value="C:nucleus"/>
    <property type="evidence" value="ECO:0007669"/>
    <property type="project" value="TreeGrafter"/>
</dbReference>
<dbReference type="Pfam" id="PF00069">
    <property type="entry name" value="Pkinase"/>
    <property type="match status" value="1"/>
</dbReference>
<keyword evidence="2" id="KW-0723">Serine/threonine-protein kinase</keyword>
<keyword evidence="5" id="KW-0418">Kinase</keyword>
<proteinExistence type="predicted"/>
<evidence type="ECO:0000256" key="2">
    <source>
        <dbReference type="ARBA" id="ARBA00022527"/>
    </source>
</evidence>